<protein>
    <submittedName>
        <fullName evidence="2">Gamma-L-glutamyl-butirosin B gamma-glutamyl cyclotransferase</fullName>
        <ecNumber evidence="2">4.3.2.6</ecNumber>
    </submittedName>
</protein>
<keyword evidence="3" id="KW-1185">Reference proteome</keyword>
<organism evidence="2 3">
    <name type="scientific">Paenibacillus konkukensis</name>
    <dbReference type="NCBI Taxonomy" id="2020716"/>
    <lineage>
        <taxon>Bacteria</taxon>
        <taxon>Bacillati</taxon>
        <taxon>Bacillota</taxon>
        <taxon>Bacilli</taxon>
        <taxon>Bacillales</taxon>
        <taxon>Paenibacillaceae</taxon>
        <taxon>Paenibacillus</taxon>
    </lineage>
</organism>
<dbReference type="EMBL" id="CP027059">
    <property type="protein sequence ID" value="UQZ85926.1"/>
    <property type="molecule type" value="Genomic_DNA"/>
</dbReference>
<reference evidence="2" key="1">
    <citation type="submission" date="2018-02" db="EMBL/GenBank/DDBJ databases">
        <authorList>
            <person name="Kim S.-K."/>
            <person name="Jung H.-I."/>
            <person name="Lee S.-W."/>
        </authorList>
    </citation>
    <scope>NUCLEOTIDE SEQUENCE</scope>
    <source>
        <strain evidence="2">SK3146</strain>
    </source>
</reference>
<dbReference type="Pfam" id="PF06094">
    <property type="entry name" value="GGACT"/>
    <property type="match status" value="1"/>
</dbReference>
<dbReference type="InterPro" id="IPR013024">
    <property type="entry name" value="GGCT-like"/>
</dbReference>
<evidence type="ECO:0000313" key="3">
    <source>
        <dbReference type="Proteomes" id="UP001057134"/>
    </source>
</evidence>
<dbReference type="InterPro" id="IPR009288">
    <property type="entry name" value="AIG2-like_dom"/>
</dbReference>
<proteinExistence type="predicted"/>
<keyword evidence="2" id="KW-0456">Lyase</keyword>
<sequence length="126" mass="14043">MISVFVYGTLMTGESNHHVTAPYLLSAEPGAVRGILCDYGPYPALILQGDGLVCGEWFTVSEEGLAAMDELEDYFGPGRSNLYDRVWIQDALMSGREGWVYVWEEPRGCPVIEGGSWSIHRNKKRV</sequence>
<dbReference type="CDD" id="cd06661">
    <property type="entry name" value="GGCT_like"/>
    <property type="match status" value="1"/>
</dbReference>
<name>A0ABY4RTK3_9BACL</name>
<dbReference type="InterPro" id="IPR036568">
    <property type="entry name" value="GGCT-like_sf"/>
</dbReference>
<gene>
    <name evidence="2" type="primary">btrG</name>
    <name evidence="2" type="ORF">SK3146_05216</name>
</gene>
<dbReference type="EC" id="4.3.2.6" evidence="2"/>
<dbReference type="GO" id="GO:0016829">
    <property type="term" value="F:lyase activity"/>
    <property type="evidence" value="ECO:0007669"/>
    <property type="project" value="UniProtKB-KW"/>
</dbReference>
<dbReference type="Proteomes" id="UP001057134">
    <property type="component" value="Chromosome"/>
</dbReference>
<dbReference type="SUPFAM" id="SSF110857">
    <property type="entry name" value="Gamma-glutamyl cyclotransferase-like"/>
    <property type="match status" value="1"/>
</dbReference>
<reference evidence="2" key="2">
    <citation type="journal article" date="2021" name="J Anim Sci Technol">
        <title>Complete genome sequence of Paenibacillus konkukensis sp. nov. SK3146 as a potential probiotic strain.</title>
        <authorList>
            <person name="Jung H.I."/>
            <person name="Park S."/>
            <person name="Niu K.M."/>
            <person name="Lee S.W."/>
            <person name="Kothari D."/>
            <person name="Yi K.J."/>
            <person name="Kim S.K."/>
        </authorList>
    </citation>
    <scope>NUCLEOTIDE SEQUENCE</scope>
    <source>
        <strain evidence="2">SK3146</strain>
    </source>
</reference>
<evidence type="ECO:0000259" key="1">
    <source>
        <dbReference type="Pfam" id="PF06094"/>
    </source>
</evidence>
<evidence type="ECO:0000313" key="2">
    <source>
        <dbReference type="EMBL" id="UQZ85926.1"/>
    </source>
</evidence>
<dbReference type="Gene3D" id="3.10.490.10">
    <property type="entry name" value="Gamma-glutamyl cyclotransferase-like"/>
    <property type="match status" value="1"/>
</dbReference>
<accession>A0ABY4RTK3</accession>
<feature type="domain" description="Gamma-glutamylcyclotransferase AIG2-like" evidence="1">
    <location>
        <begin position="4"/>
        <end position="118"/>
    </location>
</feature>